<proteinExistence type="predicted"/>
<feature type="coiled-coil region" evidence="1">
    <location>
        <begin position="158"/>
        <end position="214"/>
    </location>
</feature>
<keyword evidence="1" id="KW-0175">Coiled coil</keyword>
<reference evidence="4" key="1">
    <citation type="submission" date="2018-01" db="EMBL/GenBank/DDBJ databases">
        <authorList>
            <person name="Mao J.F."/>
        </authorList>
    </citation>
    <scope>NUCLEOTIDE SEQUENCE</scope>
    <source>
        <strain evidence="4">Huo1</strain>
        <tissue evidence="4">Leaf</tissue>
    </source>
</reference>
<organism evidence="4">
    <name type="scientific">Salvia splendens</name>
    <name type="common">Scarlet sage</name>
    <dbReference type="NCBI Taxonomy" id="180675"/>
    <lineage>
        <taxon>Eukaryota</taxon>
        <taxon>Viridiplantae</taxon>
        <taxon>Streptophyta</taxon>
        <taxon>Embryophyta</taxon>
        <taxon>Tracheophyta</taxon>
        <taxon>Spermatophyta</taxon>
        <taxon>Magnoliopsida</taxon>
        <taxon>eudicotyledons</taxon>
        <taxon>Gunneridae</taxon>
        <taxon>Pentapetalae</taxon>
        <taxon>asterids</taxon>
        <taxon>lamiids</taxon>
        <taxon>Lamiales</taxon>
        <taxon>Lamiaceae</taxon>
        <taxon>Nepetoideae</taxon>
        <taxon>Mentheae</taxon>
        <taxon>Salviinae</taxon>
        <taxon>Salvia</taxon>
        <taxon>Salvia subgen. Calosphace</taxon>
        <taxon>core Calosphace</taxon>
    </lineage>
</organism>
<name>A0A8X8XIM0_SALSN</name>
<keyword evidence="3" id="KW-1133">Transmembrane helix</keyword>
<dbReference type="AlphaFoldDB" id="A0A8X8XIM0"/>
<feature type="region of interest" description="Disordered" evidence="2">
    <location>
        <begin position="216"/>
        <end position="278"/>
    </location>
</feature>
<feature type="compositionally biased region" description="Basic and acidic residues" evidence="2">
    <location>
        <begin position="217"/>
        <end position="235"/>
    </location>
</feature>
<accession>A0A8X8XIM0</accession>
<reference evidence="4" key="2">
    <citation type="submission" date="2020-08" db="EMBL/GenBank/DDBJ databases">
        <title>Plant Genome Project.</title>
        <authorList>
            <person name="Zhang R.-G."/>
        </authorList>
    </citation>
    <scope>NUCLEOTIDE SEQUENCE</scope>
    <source>
        <strain evidence="4">Huo1</strain>
        <tissue evidence="4">Leaf</tissue>
    </source>
</reference>
<feature type="compositionally biased region" description="Polar residues" evidence="2">
    <location>
        <begin position="267"/>
        <end position="278"/>
    </location>
</feature>
<evidence type="ECO:0000256" key="2">
    <source>
        <dbReference type="SAM" id="MobiDB-lite"/>
    </source>
</evidence>
<evidence type="ECO:0000256" key="3">
    <source>
        <dbReference type="SAM" id="Phobius"/>
    </source>
</evidence>
<dbReference type="EMBL" id="PNBA02000009">
    <property type="protein sequence ID" value="KAG6413274.1"/>
    <property type="molecule type" value="Genomic_DNA"/>
</dbReference>
<protein>
    <submittedName>
        <fullName evidence="4">Uncharacterized protein</fullName>
    </submittedName>
</protein>
<comment type="caution">
    <text evidence="4">The sequence shown here is derived from an EMBL/GenBank/DDBJ whole genome shotgun (WGS) entry which is preliminary data.</text>
</comment>
<evidence type="ECO:0000313" key="4">
    <source>
        <dbReference type="EMBL" id="KAG6413274.1"/>
    </source>
</evidence>
<keyword evidence="3" id="KW-0472">Membrane</keyword>
<dbReference type="PANTHER" id="PTHR36339">
    <property type="entry name" value="F23A5.5"/>
    <property type="match status" value="1"/>
</dbReference>
<keyword evidence="5" id="KW-1185">Reference proteome</keyword>
<dbReference type="Proteomes" id="UP000298416">
    <property type="component" value="Unassembled WGS sequence"/>
</dbReference>
<dbReference type="PANTHER" id="PTHR36339:SF2">
    <property type="entry name" value="F23A5.5"/>
    <property type="match status" value="1"/>
</dbReference>
<evidence type="ECO:0000313" key="5">
    <source>
        <dbReference type="Proteomes" id="UP000298416"/>
    </source>
</evidence>
<evidence type="ECO:0000256" key="1">
    <source>
        <dbReference type="SAM" id="Coils"/>
    </source>
</evidence>
<feature type="region of interest" description="Disordered" evidence="2">
    <location>
        <begin position="69"/>
        <end position="94"/>
    </location>
</feature>
<feature type="compositionally biased region" description="Low complexity" evidence="2">
    <location>
        <begin position="82"/>
        <end position="94"/>
    </location>
</feature>
<sequence length="278" mass="30762">MNRLGLNEILKPINRIELSSTSHLTLYTSFLVNGKWNVECKIMRRILAGKKILNRILCLNRSFCSNSGNNKPTTTGGGGTREGSTSPSPSPSLSKYDEQYKALEDLDFVKAAKILFSDPPKRKKFGLDFHLVQLFFVCLPSLAVYLVAQYARGEMKIMDAALEKKKQAEFEAQAKEMELKAAEQKALVASNPEILEVKERLDKLEVTLKDLVTNSKKPADDATKTGREDQIEQKRAAQPNESVGKTSIEKGTVVSEGKTSGLAPDISPSQSNQNDIKK</sequence>
<keyword evidence="3" id="KW-0812">Transmembrane</keyword>
<feature type="transmembrane region" description="Helical" evidence="3">
    <location>
        <begin position="129"/>
        <end position="148"/>
    </location>
</feature>
<gene>
    <name evidence="4" type="ORF">SASPL_125982</name>
</gene>